<reference evidence="3 4" key="1">
    <citation type="submission" date="2022-03" db="EMBL/GenBank/DDBJ databases">
        <title>Hymenobactersp. isolated from the air.</title>
        <authorList>
            <person name="Won M."/>
            <person name="Kwon S.-W."/>
        </authorList>
    </citation>
    <scope>NUCLEOTIDE SEQUENCE [LARGE SCALE GENOMIC DNA]</scope>
    <source>
        <strain evidence="3 4">KACC 22596</strain>
    </source>
</reference>
<feature type="domain" description="DUF4397" evidence="2">
    <location>
        <begin position="39"/>
        <end position="149"/>
    </location>
</feature>
<dbReference type="EMBL" id="CP094534">
    <property type="protein sequence ID" value="UOE34936.1"/>
    <property type="molecule type" value="Genomic_DNA"/>
</dbReference>
<organism evidence="3 4">
    <name type="scientific">Hymenobacter monticola</name>
    <dbReference type="NCBI Taxonomy" id="1705399"/>
    <lineage>
        <taxon>Bacteria</taxon>
        <taxon>Pseudomonadati</taxon>
        <taxon>Bacteroidota</taxon>
        <taxon>Cytophagia</taxon>
        <taxon>Cytophagales</taxon>
        <taxon>Hymenobacteraceae</taxon>
        <taxon>Hymenobacter</taxon>
    </lineage>
</organism>
<name>A0ABY4BB84_9BACT</name>
<keyword evidence="4" id="KW-1185">Reference proteome</keyword>
<protein>
    <submittedName>
        <fullName evidence="3">DUF4397 domain-containing protein</fullName>
    </submittedName>
</protein>
<sequence>MQTFVLSRALRALVPATMLLAACGKSDTPAPTPVPDTGKVTFSNAAVAANAQITFFGNDQQLSQLNYGQSAGYSNVNAGNATIRANNGSQVVATQTLAVAKDQSYSVFAYSPNNTLGSLALLSVPDNLAAPVAGEAKIRIVHLGLNAPSPVRLAGPSVSPPTPGTPLTGDVPFGAASDFVRLAPGPLNLTIIGGTPATQQLAVGDGSGSGTGSKTYEAGKIYTVVVRGLVPTTGQTVPAAQQLQAVVIQNN</sequence>
<accession>A0ABY4BB84</accession>
<evidence type="ECO:0000256" key="1">
    <source>
        <dbReference type="SAM" id="SignalP"/>
    </source>
</evidence>
<evidence type="ECO:0000259" key="2">
    <source>
        <dbReference type="Pfam" id="PF14344"/>
    </source>
</evidence>
<dbReference type="RefSeq" id="WP_243516316.1">
    <property type="nucleotide sequence ID" value="NZ_CP094534.1"/>
</dbReference>
<keyword evidence="1" id="KW-0732">Signal</keyword>
<dbReference type="CDD" id="cd13120">
    <property type="entry name" value="BF2867_like_N"/>
    <property type="match status" value="1"/>
</dbReference>
<dbReference type="InterPro" id="IPR025510">
    <property type="entry name" value="DUF4397"/>
</dbReference>
<dbReference type="Pfam" id="PF14344">
    <property type="entry name" value="DUF4397"/>
    <property type="match status" value="1"/>
</dbReference>
<proteinExistence type="predicted"/>
<feature type="chain" id="PRO_5045542836" evidence="1">
    <location>
        <begin position="22"/>
        <end position="251"/>
    </location>
</feature>
<evidence type="ECO:0000313" key="3">
    <source>
        <dbReference type="EMBL" id="UOE34936.1"/>
    </source>
</evidence>
<evidence type="ECO:0000313" key="4">
    <source>
        <dbReference type="Proteomes" id="UP000831390"/>
    </source>
</evidence>
<gene>
    <name evidence="3" type="ORF">MTP16_04600</name>
</gene>
<dbReference type="Proteomes" id="UP000831390">
    <property type="component" value="Chromosome"/>
</dbReference>
<feature type="signal peptide" evidence="1">
    <location>
        <begin position="1"/>
        <end position="21"/>
    </location>
</feature>